<evidence type="ECO:0000313" key="1">
    <source>
        <dbReference type="EMBL" id="MBA0755364.1"/>
    </source>
</evidence>
<dbReference type="EMBL" id="JABEZY010269208">
    <property type="protein sequence ID" value="MBA0755364.1"/>
    <property type="molecule type" value="Genomic_DNA"/>
</dbReference>
<reference evidence="1 2" key="1">
    <citation type="journal article" date="2019" name="Genome Biol. Evol.">
        <title>Insights into the evolution of the New World diploid cottons (Gossypium, subgenus Houzingenia) based on genome sequencing.</title>
        <authorList>
            <person name="Grover C.E."/>
            <person name="Arick M.A. 2nd"/>
            <person name="Thrash A."/>
            <person name="Conover J.L."/>
            <person name="Sanders W.S."/>
            <person name="Peterson D.G."/>
            <person name="Frelichowski J.E."/>
            <person name="Scheffler J.A."/>
            <person name="Scheffler B.E."/>
            <person name="Wendel J.F."/>
        </authorList>
    </citation>
    <scope>NUCLEOTIDE SEQUENCE [LARGE SCALE GENOMIC DNA]</scope>
    <source>
        <strain evidence="1">5</strain>
        <tissue evidence="1">Leaf</tissue>
    </source>
</reference>
<sequence>MGFIRSPNSISFRFGKLRRRCSLYFEKKPIGSG</sequence>
<organism evidence="1 2">
    <name type="scientific">Gossypium gossypioides</name>
    <name type="common">Mexican cotton</name>
    <name type="synonym">Selera gossypioides</name>
    <dbReference type="NCBI Taxonomy" id="34282"/>
    <lineage>
        <taxon>Eukaryota</taxon>
        <taxon>Viridiplantae</taxon>
        <taxon>Streptophyta</taxon>
        <taxon>Embryophyta</taxon>
        <taxon>Tracheophyta</taxon>
        <taxon>Spermatophyta</taxon>
        <taxon>Magnoliopsida</taxon>
        <taxon>eudicotyledons</taxon>
        <taxon>Gunneridae</taxon>
        <taxon>Pentapetalae</taxon>
        <taxon>rosids</taxon>
        <taxon>malvids</taxon>
        <taxon>Malvales</taxon>
        <taxon>Malvaceae</taxon>
        <taxon>Malvoideae</taxon>
        <taxon>Gossypium</taxon>
    </lineage>
</organism>
<accession>A0A7J9D478</accession>
<name>A0A7J9D478_GOSGO</name>
<dbReference type="AlphaFoldDB" id="A0A7J9D478"/>
<proteinExistence type="predicted"/>
<comment type="caution">
    <text evidence="1">The sequence shown here is derived from an EMBL/GenBank/DDBJ whole genome shotgun (WGS) entry which is preliminary data.</text>
</comment>
<dbReference type="Proteomes" id="UP000593579">
    <property type="component" value="Unassembled WGS sequence"/>
</dbReference>
<gene>
    <name evidence="1" type="ORF">Gogos_021135</name>
</gene>
<keyword evidence="2" id="KW-1185">Reference proteome</keyword>
<protein>
    <submittedName>
        <fullName evidence="1">Uncharacterized protein</fullName>
    </submittedName>
</protein>
<evidence type="ECO:0000313" key="2">
    <source>
        <dbReference type="Proteomes" id="UP000593579"/>
    </source>
</evidence>